<evidence type="ECO:0000256" key="4">
    <source>
        <dbReference type="SAM" id="MobiDB-lite"/>
    </source>
</evidence>
<evidence type="ECO:0000256" key="1">
    <source>
        <dbReference type="ARBA" id="ARBA00004123"/>
    </source>
</evidence>
<dbReference type="GO" id="GO:0031533">
    <property type="term" value="C:mRNA capping enzyme complex"/>
    <property type="evidence" value="ECO:0007669"/>
    <property type="project" value="InterPro"/>
</dbReference>
<evidence type="ECO:0000313" key="5">
    <source>
        <dbReference type="EMBL" id="JAV02695.1"/>
    </source>
</evidence>
<reference evidence="5" key="1">
    <citation type="submission" date="2016-12" db="EMBL/GenBank/DDBJ databases">
        <title>An insight into the sialome and mialome of the sand fly, Nyssomyia neivai.</title>
        <authorList>
            <person name="Sebastian V."/>
            <person name="Goulart T.M."/>
            <person name="Oliveira W."/>
            <person name="Calvo E."/>
            <person name="Oliveira L.F."/>
            <person name="Pinto M.C."/>
            <person name="Rosselino A.M."/>
            <person name="Ribeiro J.M."/>
        </authorList>
    </citation>
    <scope>NUCLEOTIDE SEQUENCE</scope>
</reference>
<dbReference type="GO" id="GO:0003723">
    <property type="term" value="F:RNA binding"/>
    <property type="evidence" value="ECO:0007669"/>
    <property type="project" value="InterPro"/>
</dbReference>
<proteinExistence type="inferred from homology"/>
<dbReference type="EMBL" id="GFDF01011389">
    <property type="protein sequence ID" value="JAV02695.1"/>
    <property type="molecule type" value="Transcribed_RNA"/>
</dbReference>
<evidence type="ECO:0000256" key="3">
    <source>
        <dbReference type="ARBA" id="ARBA00034716"/>
    </source>
</evidence>
<keyword evidence="2" id="KW-0539">Nucleus</keyword>
<name>A0A1L8D8I2_9DIPT</name>
<protein>
    <submittedName>
        <fullName evidence="5">Uncharacterized protein</fullName>
    </submittedName>
</protein>
<dbReference type="Pfam" id="PF15320">
    <property type="entry name" value="RAM"/>
    <property type="match status" value="1"/>
</dbReference>
<evidence type="ECO:0000256" key="2">
    <source>
        <dbReference type="ARBA" id="ARBA00023242"/>
    </source>
</evidence>
<dbReference type="PANTHER" id="PTHR48168">
    <property type="entry name" value="RNA GUANINE-7 METHYLTRANSFERASE-ACTIVATING SUBUNIT-LIKE (PSEUDOGENE)-RELATED"/>
    <property type="match status" value="1"/>
</dbReference>
<sequence length="102" mass="12603">MVDPHRHVRNLTEEQKQFLADCEKEFANRFTERDLEFGSFFKQEPREPPIVDGWMQGQGNRHHGQDRNYQRGWRHRGGRNDYNRPPWRTYNQHYSRPDSRRY</sequence>
<dbReference type="PANTHER" id="PTHR48168:SF1">
    <property type="entry name" value="RNA GUANINE-N7 METHYLTRANSFERASE ACTIVATING SUBUNIT-RELATED"/>
    <property type="match status" value="1"/>
</dbReference>
<dbReference type="InterPro" id="IPR028271">
    <property type="entry name" value="RAMAC"/>
</dbReference>
<organism evidence="5">
    <name type="scientific">Nyssomyia neivai</name>
    <dbReference type="NCBI Taxonomy" id="330878"/>
    <lineage>
        <taxon>Eukaryota</taxon>
        <taxon>Metazoa</taxon>
        <taxon>Ecdysozoa</taxon>
        <taxon>Arthropoda</taxon>
        <taxon>Hexapoda</taxon>
        <taxon>Insecta</taxon>
        <taxon>Pterygota</taxon>
        <taxon>Neoptera</taxon>
        <taxon>Endopterygota</taxon>
        <taxon>Diptera</taxon>
        <taxon>Nematocera</taxon>
        <taxon>Psychodoidea</taxon>
        <taxon>Psychodidae</taxon>
        <taxon>Nyssomyia</taxon>
    </lineage>
</organism>
<accession>A0A1L8D8I2</accession>
<comment type="similarity">
    <text evidence="3">Belongs to the RAM family.</text>
</comment>
<feature type="region of interest" description="Disordered" evidence="4">
    <location>
        <begin position="39"/>
        <end position="102"/>
    </location>
</feature>
<comment type="subcellular location">
    <subcellularLocation>
        <location evidence="1">Nucleus</location>
    </subcellularLocation>
</comment>
<dbReference type="GO" id="GO:0106005">
    <property type="term" value="P:RNA 5'-cap (guanine-N7)-methylation"/>
    <property type="evidence" value="ECO:0007669"/>
    <property type="project" value="InterPro"/>
</dbReference>
<dbReference type="AlphaFoldDB" id="A0A1L8D8I2"/>